<feature type="region of interest" description="Disordered" evidence="1">
    <location>
        <begin position="1"/>
        <end position="35"/>
    </location>
</feature>
<organism evidence="2 3">
    <name type="scientific">Prunus dulcis</name>
    <name type="common">Almond</name>
    <name type="synonym">Amygdalus dulcis</name>
    <dbReference type="NCBI Taxonomy" id="3755"/>
    <lineage>
        <taxon>Eukaryota</taxon>
        <taxon>Viridiplantae</taxon>
        <taxon>Streptophyta</taxon>
        <taxon>Embryophyta</taxon>
        <taxon>Tracheophyta</taxon>
        <taxon>Spermatophyta</taxon>
        <taxon>Magnoliopsida</taxon>
        <taxon>eudicotyledons</taxon>
        <taxon>Gunneridae</taxon>
        <taxon>Pentapetalae</taxon>
        <taxon>rosids</taxon>
        <taxon>fabids</taxon>
        <taxon>Rosales</taxon>
        <taxon>Rosaceae</taxon>
        <taxon>Amygdaloideae</taxon>
        <taxon>Amygdaleae</taxon>
        <taxon>Prunus</taxon>
    </lineage>
</organism>
<name>A0AAD4ZGB6_PRUDU</name>
<evidence type="ECO:0000256" key="1">
    <source>
        <dbReference type="SAM" id="MobiDB-lite"/>
    </source>
</evidence>
<dbReference type="Proteomes" id="UP001054821">
    <property type="component" value="Chromosome 2"/>
</dbReference>
<dbReference type="EMBL" id="JAJFAZ020000002">
    <property type="protein sequence ID" value="KAI5344228.1"/>
    <property type="molecule type" value="Genomic_DNA"/>
</dbReference>
<evidence type="ECO:0000313" key="3">
    <source>
        <dbReference type="Proteomes" id="UP001054821"/>
    </source>
</evidence>
<accession>A0AAD4ZGB6</accession>
<dbReference type="AlphaFoldDB" id="A0AAD4ZGB6"/>
<reference evidence="2 3" key="1">
    <citation type="journal article" date="2022" name="G3 (Bethesda)">
        <title>Whole-genome sequence and methylome profiling of the almond [Prunus dulcis (Mill.) D.A. Webb] cultivar 'Nonpareil'.</title>
        <authorList>
            <person name="D'Amico-Willman K.M."/>
            <person name="Ouma W.Z."/>
            <person name="Meulia T."/>
            <person name="Sideli G.M."/>
            <person name="Gradziel T.M."/>
            <person name="Fresnedo-Ramirez J."/>
        </authorList>
    </citation>
    <scope>NUCLEOTIDE SEQUENCE [LARGE SCALE GENOMIC DNA]</scope>
    <source>
        <strain evidence="2">Clone GOH B32 T37-40</strain>
    </source>
</reference>
<sequence>MTGASSSSSPSRLPPPSAVVSQENGEEEAGVVRSSSPSISLLRPLITTSEVSRAVGYPALRQTPYVALVVPAYGEIL</sequence>
<keyword evidence="3" id="KW-1185">Reference proteome</keyword>
<evidence type="ECO:0000313" key="2">
    <source>
        <dbReference type="EMBL" id="KAI5344228.1"/>
    </source>
</evidence>
<protein>
    <submittedName>
        <fullName evidence="2">Uncharacterized protein</fullName>
    </submittedName>
</protein>
<gene>
    <name evidence="2" type="ORF">L3X38_012105</name>
</gene>
<feature type="compositionally biased region" description="Low complexity" evidence="1">
    <location>
        <begin position="1"/>
        <end position="11"/>
    </location>
</feature>
<proteinExistence type="predicted"/>
<comment type="caution">
    <text evidence="2">The sequence shown here is derived from an EMBL/GenBank/DDBJ whole genome shotgun (WGS) entry which is preliminary data.</text>
</comment>